<proteinExistence type="predicted"/>
<organism evidence="2 3">
    <name type="scientific">Thiorhodococcus drewsii AZ1</name>
    <dbReference type="NCBI Taxonomy" id="765913"/>
    <lineage>
        <taxon>Bacteria</taxon>
        <taxon>Pseudomonadati</taxon>
        <taxon>Pseudomonadota</taxon>
        <taxon>Gammaproteobacteria</taxon>
        <taxon>Chromatiales</taxon>
        <taxon>Chromatiaceae</taxon>
        <taxon>Thiorhodococcus</taxon>
    </lineage>
</organism>
<dbReference type="AlphaFoldDB" id="G2DZL1"/>
<accession>G2DZL1</accession>
<reference evidence="2 3" key="1">
    <citation type="submission" date="2011-06" db="EMBL/GenBank/DDBJ databases">
        <title>The draft genome of Thiorhodococcus drewsii AZ1.</title>
        <authorList>
            <consortium name="US DOE Joint Genome Institute (JGI-PGF)"/>
            <person name="Lucas S."/>
            <person name="Han J."/>
            <person name="Lapidus A."/>
            <person name="Cheng J.-F."/>
            <person name="Goodwin L."/>
            <person name="Pitluck S."/>
            <person name="Peters L."/>
            <person name="Land M.L."/>
            <person name="Hauser L."/>
            <person name="Vogl K."/>
            <person name="Liu Z."/>
            <person name="Imhoff J."/>
            <person name="Thiel V."/>
            <person name="Frigaard N.-U."/>
            <person name="Bryant D.A."/>
            <person name="Woyke T.J."/>
        </authorList>
    </citation>
    <scope>NUCLEOTIDE SEQUENCE [LARGE SCALE GENOMIC DNA]</scope>
    <source>
        <strain evidence="2 3">AZ1</strain>
    </source>
</reference>
<dbReference type="RefSeq" id="WP_007040188.1">
    <property type="nucleotide sequence ID" value="NZ_AFWT01000008.1"/>
</dbReference>
<keyword evidence="1" id="KW-0732">Signal</keyword>
<comment type="caution">
    <text evidence="2">The sequence shown here is derived from an EMBL/GenBank/DDBJ whole genome shotgun (WGS) entry which is preliminary data.</text>
</comment>
<evidence type="ECO:0000313" key="2">
    <source>
        <dbReference type="EMBL" id="EGV32238.1"/>
    </source>
</evidence>
<feature type="signal peptide" evidence="1">
    <location>
        <begin position="1"/>
        <end position="25"/>
    </location>
</feature>
<dbReference type="Proteomes" id="UP000004200">
    <property type="component" value="Unassembled WGS sequence"/>
</dbReference>
<evidence type="ECO:0000313" key="3">
    <source>
        <dbReference type="Proteomes" id="UP000004200"/>
    </source>
</evidence>
<dbReference type="STRING" id="765913.ThidrDRAFT_1474"/>
<name>G2DZL1_9GAMM</name>
<keyword evidence="3" id="KW-1185">Reference proteome</keyword>
<protein>
    <submittedName>
        <fullName evidence="2">Uncharacterized protein</fullName>
    </submittedName>
</protein>
<dbReference type="EMBL" id="AFWT01000008">
    <property type="protein sequence ID" value="EGV32238.1"/>
    <property type="molecule type" value="Genomic_DNA"/>
</dbReference>
<sequence length="182" mass="19935">MPDLNRPLACILTALLAVNCAGTFAASPTSGQVQPPPDQQQWPMVQTLATDIHDNLERARSAITDHEAGLLRVAIQNARDDLTLLGLPAEDEEIQEEQDEAMSSLGREADGDRWIAIRLETQASASERYRAETRLGWLPLNRSRTAIDAAMKAAQTQPPDWKTARTAVETGLTGIHWSQTSP</sequence>
<feature type="chain" id="PRO_5003428244" evidence="1">
    <location>
        <begin position="26"/>
        <end position="182"/>
    </location>
</feature>
<evidence type="ECO:0000256" key="1">
    <source>
        <dbReference type="SAM" id="SignalP"/>
    </source>
</evidence>
<gene>
    <name evidence="2" type="ORF">ThidrDRAFT_1474</name>
</gene>